<dbReference type="InterPro" id="IPR024072">
    <property type="entry name" value="DHFR-like_dom_sf"/>
</dbReference>
<evidence type="ECO:0000256" key="9">
    <source>
        <dbReference type="ARBA" id="ARBA00022857"/>
    </source>
</evidence>
<dbReference type="PIRSF" id="PIRSF006769">
    <property type="entry name" value="RibD"/>
    <property type="match status" value="1"/>
</dbReference>
<keyword evidence="12 14" id="KW-0378">Hydrolase</keyword>
<evidence type="ECO:0000256" key="11">
    <source>
        <dbReference type="ARBA" id="ARBA00023268"/>
    </source>
</evidence>
<dbReference type="NCBIfam" id="TIGR00227">
    <property type="entry name" value="ribD_Cterm"/>
    <property type="match status" value="1"/>
</dbReference>
<keyword evidence="8 12" id="KW-0862">Zinc</keyword>
<dbReference type="GO" id="GO:0008835">
    <property type="term" value="F:diaminohydroxyphosphoribosylaminopyrimidine deaminase activity"/>
    <property type="evidence" value="ECO:0007669"/>
    <property type="project" value="UniProtKB-EC"/>
</dbReference>
<evidence type="ECO:0000256" key="7">
    <source>
        <dbReference type="ARBA" id="ARBA00022723"/>
    </source>
</evidence>
<keyword evidence="6 12" id="KW-0686">Riboflavin biosynthesis</keyword>
<comment type="pathway">
    <text evidence="2 12">Cofactor biosynthesis; riboflavin biosynthesis; 5-amino-6-(D-ribitylamino)uracil from GTP: step 2/4.</text>
</comment>
<dbReference type="Gene3D" id="3.40.430.10">
    <property type="entry name" value="Dihydrofolate Reductase, subunit A"/>
    <property type="match status" value="1"/>
</dbReference>
<evidence type="ECO:0000256" key="6">
    <source>
        <dbReference type="ARBA" id="ARBA00022619"/>
    </source>
</evidence>
<evidence type="ECO:0000313" key="15">
    <source>
        <dbReference type="Proteomes" id="UP001059934"/>
    </source>
</evidence>
<protein>
    <recommendedName>
        <fullName evidence="12">Riboflavin biosynthesis protein RibD</fullName>
    </recommendedName>
    <domain>
        <recommendedName>
            <fullName evidence="12">Diaminohydroxyphosphoribosylaminopyrimidine deaminase</fullName>
            <shortName evidence="12">DRAP deaminase</shortName>
            <ecNumber evidence="12">3.5.4.26</ecNumber>
        </recommendedName>
        <alternativeName>
            <fullName evidence="12">Riboflavin-specific deaminase</fullName>
        </alternativeName>
    </domain>
    <domain>
        <recommendedName>
            <fullName evidence="12">5-amino-6-(5-phosphoribosylamino)uracil reductase</fullName>
            <ecNumber evidence="12">1.1.1.193</ecNumber>
        </recommendedName>
        <alternativeName>
            <fullName evidence="12">HTP reductase</fullName>
        </alternativeName>
    </domain>
</protein>
<dbReference type="Gene3D" id="3.40.140.10">
    <property type="entry name" value="Cytidine Deaminase, domain 2"/>
    <property type="match status" value="1"/>
</dbReference>
<evidence type="ECO:0000256" key="8">
    <source>
        <dbReference type="ARBA" id="ARBA00022833"/>
    </source>
</evidence>
<evidence type="ECO:0000256" key="12">
    <source>
        <dbReference type="PIRNR" id="PIRNR006769"/>
    </source>
</evidence>
<dbReference type="Pfam" id="PF01872">
    <property type="entry name" value="RibD_C"/>
    <property type="match status" value="1"/>
</dbReference>
<gene>
    <name evidence="14" type="primary">ribD</name>
    <name evidence="14" type="ORF">NYF23_02765</name>
</gene>
<dbReference type="InterPro" id="IPR016193">
    <property type="entry name" value="Cytidine_deaminase-like"/>
</dbReference>
<dbReference type="PROSITE" id="PS51747">
    <property type="entry name" value="CYT_DCMP_DEAMINASES_2"/>
    <property type="match status" value="1"/>
</dbReference>
<dbReference type="InterPro" id="IPR011549">
    <property type="entry name" value="RibD_C"/>
</dbReference>
<dbReference type="InterPro" id="IPR016192">
    <property type="entry name" value="APOBEC/CMP_deaminase_Zn-bd"/>
</dbReference>
<dbReference type="InterPro" id="IPR002125">
    <property type="entry name" value="CMP_dCMP_dom"/>
</dbReference>
<evidence type="ECO:0000256" key="3">
    <source>
        <dbReference type="ARBA" id="ARBA00004910"/>
    </source>
</evidence>
<evidence type="ECO:0000256" key="1">
    <source>
        <dbReference type="ARBA" id="ARBA00002151"/>
    </source>
</evidence>
<dbReference type="Pfam" id="PF00383">
    <property type="entry name" value="dCMP_cyt_deam_1"/>
    <property type="match status" value="1"/>
</dbReference>
<accession>A0ABY5TNX1</accession>
<comment type="catalytic activity">
    <reaction evidence="12">
        <text>5-amino-6-(5-phospho-D-ribitylamino)uracil + NADP(+) = 5-amino-6-(5-phospho-D-ribosylamino)uracil + NADPH + H(+)</text>
        <dbReference type="Rhea" id="RHEA:17845"/>
        <dbReference type="ChEBI" id="CHEBI:15378"/>
        <dbReference type="ChEBI" id="CHEBI:57783"/>
        <dbReference type="ChEBI" id="CHEBI:58349"/>
        <dbReference type="ChEBI" id="CHEBI:58421"/>
        <dbReference type="ChEBI" id="CHEBI:58453"/>
        <dbReference type="EC" id="1.1.1.193"/>
    </reaction>
</comment>
<dbReference type="EC" id="1.1.1.193" evidence="12"/>
<keyword evidence="11" id="KW-0511">Multifunctional enzyme</keyword>
<feature type="domain" description="CMP/dCMP-type deaminase" evidence="13">
    <location>
        <begin position="5"/>
        <end position="121"/>
    </location>
</feature>
<evidence type="ECO:0000256" key="10">
    <source>
        <dbReference type="ARBA" id="ARBA00023002"/>
    </source>
</evidence>
<dbReference type="InterPro" id="IPR004794">
    <property type="entry name" value="Eubact_RibD"/>
</dbReference>
<comment type="cofactor">
    <cofactor evidence="12">
        <name>Zn(2+)</name>
        <dbReference type="ChEBI" id="CHEBI:29105"/>
    </cofactor>
    <text evidence="12">Binds 1 zinc ion.</text>
</comment>
<dbReference type="InterPro" id="IPR002734">
    <property type="entry name" value="RibDG_C"/>
</dbReference>
<dbReference type="EMBL" id="CP103416">
    <property type="protein sequence ID" value="UVW35543.1"/>
    <property type="molecule type" value="Genomic_DNA"/>
</dbReference>
<dbReference type="SUPFAM" id="SSF53927">
    <property type="entry name" value="Cytidine deaminase-like"/>
    <property type="match status" value="1"/>
</dbReference>
<dbReference type="PROSITE" id="PS00903">
    <property type="entry name" value="CYT_DCMP_DEAMINASES_1"/>
    <property type="match status" value="1"/>
</dbReference>
<dbReference type="InterPro" id="IPR050765">
    <property type="entry name" value="Riboflavin_Biosynth_HTPR"/>
</dbReference>
<dbReference type="Proteomes" id="UP001059934">
    <property type="component" value="Chromosome"/>
</dbReference>
<keyword evidence="10 12" id="KW-0560">Oxidoreductase</keyword>
<evidence type="ECO:0000256" key="4">
    <source>
        <dbReference type="ARBA" id="ARBA00005259"/>
    </source>
</evidence>
<keyword evidence="9 12" id="KW-0521">NADP</keyword>
<comment type="similarity">
    <text evidence="5 12">In the C-terminal section; belongs to the HTP reductase family.</text>
</comment>
<dbReference type="CDD" id="cd01284">
    <property type="entry name" value="Riboflavin_deaminase-reductase"/>
    <property type="match status" value="1"/>
</dbReference>
<comment type="similarity">
    <text evidence="4 12">In the N-terminal section; belongs to the cytidine and deoxycytidylate deaminase family.</text>
</comment>
<dbReference type="GO" id="GO:0008703">
    <property type="term" value="F:5-amino-6-(5-phosphoribosylamino)uracil reductase activity"/>
    <property type="evidence" value="ECO:0007669"/>
    <property type="project" value="UniProtKB-EC"/>
</dbReference>
<keyword evidence="7 12" id="KW-0479">Metal-binding</keyword>
<dbReference type="SUPFAM" id="SSF53597">
    <property type="entry name" value="Dihydrofolate reductase-like"/>
    <property type="match status" value="1"/>
</dbReference>
<sequence>MAYSVADREYMSRALELAAQGRFTTTPNPSVGCVLVVDDKIVGEGFTRPVGGNHAEIEALNGAFLKASDIKGATAYVTLEPCSHTGKTGPCVQALIDAGISRAVIACEDPNPNVAGAGIQLLEAAGIEVACGLYEDQARELNKGFIKRHEQGLPWVVVKIAASLDGRTAMASGQSQWITTPASRKDVQRLRAANCAIITGIGTQLMDDPSLTVRITHEDVGVEDSLRQPLRVVVDSKLQMSPEARMFAQPGDTLIATIDGLEQREKAPALEASGAAVVFLPARDGHVDLYELLLELARRECNSVMVEAGAGLAGGFVAEGLLDELVCYWAPKLFGSDARPMFELPIQTIDAHLALAVKDMRQIGEDIRITLRPDKDY</sequence>
<evidence type="ECO:0000313" key="14">
    <source>
        <dbReference type="EMBL" id="UVW35543.1"/>
    </source>
</evidence>
<dbReference type="EC" id="3.5.4.26" evidence="12"/>
<evidence type="ECO:0000259" key="13">
    <source>
        <dbReference type="PROSITE" id="PS51747"/>
    </source>
</evidence>
<dbReference type="PANTHER" id="PTHR38011">
    <property type="entry name" value="DIHYDROFOLATE REDUCTASE FAMILY PROTEIN (AFU_ORTHOLOGUE AFUA_8G06820)"/>
    <property type="match status" value="1"/>
</dbReference>
<comment type="function">
    <text evidence="1 12">Converts 2,5-diamino-6-(ribosylamino)-4(3h)-pyrimidinone 5'-phosphate into 5-amino-6-(ribosylamino)-2,4(1h,3h)-pyrimidinedione 5'-phosphate.</text>
</comment>
<organism evidence="14 15">
    <name type="scientific">SAR92 clade bacterium H455</name>
    <dbReference type="NCBI Taxonomy" id="2974818"/>
    <lineage>
        <taxon>Bacteria</taxon>
        <taxon>Pseudomonadati</taxon>
        <taxon>Pseudomonadota</taxon>
        <taxon>Gammaproteobacteria</taxon>
        <taxon>Cellvibrionales</taxon>
        <taxon>Porticoccaceae</taxon>
        <taxon>SAR92 clade</taxon>
    </lineage>
</organism>
<reference evidence="14" key="1">
    <citation type="submission" date="2022-08" db="EMBL/GenBank/DDBJ databases">
        <title>Catabolic pathway analysis in culturable SAR92 clade bacteria reveals their overlooked roles in DMSP degradation in coastal seas.</title>
        <authorList>
            <person name="He X."/>
            <person name="Zhang X."/>
            <person name="Zhang Y."/>
        </authorList>
    </citation>
    <scope>NUCLEOTIDE SEQUENCE</scope>
    <source>
        <strain evidence="14">H455</strain>
    </source>
</reference>
<dbReference type="PANTHER" id="PTHR38011:SF7">
    <property type="entry name" value="2,5-DIAMINO-6-RIBOSYLAMINO-4(3H)-PYRIMIDINONE 5'-PHOSPHATE REDUCTASE"/>
    <property type="match status" value="1"/>
</dbReference>
<proteinExistence type="inferred from homology"/>
<dbReference type="NCBIfam" id="TIGR00326">
    <property type="entry name" value="eubact_ribD"/>
    <property type="match status" value="1"/>
</dbReference>
<keyword evidence="15" id="KW-1185">Reference proteome</keyword>
<comment type="pathway">
    <text evidence="3 12">Cofactor biosynthesis; riboflavin biosynthesis; 5-amino-6-(D-ribitylamino)uracil from GTP: step 3/4.</text>
</comment>
<evidence type="ECO:0000256" key="5">
    <source>
        <dbReference type="ARBA" id="ARBA00007417"/>
    </source>
</evidence>
<evidence type="ECO:0000256" key="2">
    <source>
        <dbReference type="ARBA" id="ARBA00004882"/>
    </source>
</evidence>
<name>A0ABY5TNX1_9GAMM</name>
<comment type="catalytic activity">
    <reaction evidence="12">
        <text>2,5-diamino-6-hydroxy-4-(5-phosphoribosylamino)-pyrimidine + H2O + H(+) = 5-amino-6-(5-phospho-D-ribosylamino)uracil + NH4(+)</text>
        <dbReference type="Rhea" id="RHEA:21868"/>
        <dbReference type="ChEBI" id="CHEBI:15377"/>
        <dbReference type="ChEBI" id="CHEBI:15378"/>
        <dbReference type="ChEBI" id="CHEBI:28938"/>
        <dbReference type="ChEBI" id="CHEBI:58453"/>
        <dbReference type="ChEBI" id="CHEBI:58614"/>
        <dbReference type="EC" id="3.5.4.26"/>
    </reaction>
</comment>